<dbReference type="InterPro" id="IPR000300">
    <property type="entry name" value="IPPc"/>
</dbReference>
<protein>
    <recommendedName>
        <fullName evidence="2">Inositol polyphosphate-related phosphatase domain-containing protein</fullName>
    </recommendedName>
</protein>
<organism evidence="3 4">
    <name type="scientific">Ranatra chinensis</name>
    <dbReference type="NCBI Taxonomy" id="642074"/>
    <lineage>
        <taxon>Eukaryota</taxon>
        <taxon>Metazoa</taxon>
        <taxon>Ecdysozoa</taxon>
        <taxon>Arthropoda</taxon>
        <taxon>Hexapoda</taxon>
        <taxon>Insecta</taxon>
        <taxon>Pterygota</taxon>
        <taxon>Neoptera</taxon>
        <taxon>Paraneoptera</taxon>
        <taxon>Hemiptera</taxon>
        <taxon>Heteroptera</taxon>
        <taxon>Panheteroptera</taxon>
        <taxon>Nepomorpha</taxon>
        <taxon>Nepidae</taxon>
        <taxon>Ranatrinae</taxon>
        <taxon>Ranatra</taxon>
    </lineage>
</organism>
<feature type="domain" description="Inositol polyphosphate-related phosphatase" evidence="2">
    <location>
        <begin position="2"/>
        <end position="310"/>
    </location>
</feature>
<dbReference type="Gene3D" id="3.60.10.10">
    <property type="entry name" value="Endonuclease/exonuclease/phosphatase"/>
    <property type="match status" value="1"/>
</dbReference>
<proteinExistence type="inferred from homology"/>
<dbReference type="EMBL" id="JBFDAA010000001">
    <property type="protein sequence ID" value="KAL1140543.1"/>
    <property type="molecule type" value="Genomic_DNA"/>
</dbReference>
<dbReference type="FunFam" id="3.60.10.10:FF:000060">
    <property type="entry name" value="Uncharacterized protein, isoform C"/>
    <property type="match status" value="1"/>
</dbReference>
<dbReference type="Proteomes" id="UP001558652">
    <property type="component" value="Unassembled WGS sequence"/>
</dbReference>
<evidence type="ECO:0000256" key="1">
    <source>
        <dbReference type="ARBA" id="ARBA00005910"/>
    </source>
</evidence>
<evidence type="ECO:0000313" key="4">
    <source>
        <dbReference type="Proteomes" id="UP001558652"/>
    </source>
</evidence>
<dbReference type="SUPFAM" id="SSF56219">
    <property type="entry name" value="DNase I-like"/>
    <property type="match status" value="1"/>
</dbReference>
<dbReference type="PANTHER" id="PTHR11200">
    <property type="entry name" value="INOSITOL 5-PHOSPHATASE"/>
    <property type="match status" value="1"/>
</dbReference>
<accession>A0ABD0ZIB9</accession>
<gene>
    <name evidence="3" type="ORF">AAG570_000473</name>
</gene>
<reference evidence="3 4" key="1">
    <citation type="submission" date="2024-07" db="EMBL/GenBank/DDBJ databases">
        <title>Chromosome-level genome assembly of the water stick insect Ranatra chinensis (Heteroptera: Nepidae).</title>
        <authorList>
            <person name="Liu X."/>
        </authorList>
    </citation>
    <scope>NUCLEOTIDE SEQUENCE [LARGE SCALE GENOMIC DNA]</scope>
    <source>
        <strain evidence="3">Cailab_2021Rc</strain>
        <tissue evidence="3">Muscle</tissue>
    </source>
</reference>
<feature type="non-terminal residue" evidence="3">
    <location>
        <position position="1"/>
    </location>
</feature>
<keyword evidence="4" id="KW-1185">Reference proteome</keyword>
<comment type="similarity">
    <text evidence="1">Belongs to the inositol 1,4,5-trisphosphate 5-phosphatase type II family.</text>
</comment>
<comment type="caution">
    <text evidence="3">The sequence shown here is derived from an EMBL/GenBank/DDBJ whole genome shotgun (WGS) entry which is preliminary data.</text>
</comment>
<dbReference type="Pfam" id="PF17751">
    <property type="entry name" value="SKICH"/>
    <property type="match status" value="1"/>
</dbReference>
<dbReference type="InterPro" id="IPR046985">
    <property type="entry name" value="IP5"/>
</dbReference>
<name>A0ABD0ZIB9_9HEMI</name>
<dbReference type="InterPro" id="IPR041611">
    <property type="entry name" value="SKICH"/>
</dbReference>
<dbReference type="Pfam" id="PF22669">
    <property type="entry name" value="Exo_endo_phos2"/>
    <property type="match status" value="1"/>
</dbReference>
<sequence>LNFCRLYIVTYNVATRNPDGDLLQILNLKPDQKSGFPDFYLIGLQEVKSQPQNFIMDALFDDPWTNAFRQTLMPFGYIKIKTVRLVGLVLTVFCLRKHVIHLRDMQSVCTRTGLMGLWGNKGGISLRLQIYGCSICFVNCHLTPHDHLLPERINDYNAILQNQKFQSREAITIMFHDYIFWFGDLNFRLGDIESLSAVEIERMIKRNQFESLLERDQLRKVMSSGDAFSELVEEELSFPPTYKYLFNSEEYDLKRRPGWTDRILYKVNTNAYENVTLEAKSTSYRSFHHCCTSDHKPVTGEFTVKVFSNYVERMVKFLPLQTWFINEVNYAVCIIGSDVTPTMWDWIGVYADNFTSLDDYYSYIYLPVNNEEVVTNSHEIQSAAKIIPSATRDRIELRFHEGMMRSPGKYRLIYFSQDSSSVLGMSSSFLAQHRDSGDVTSSYLEW</sequence>
<dbReference type="PANTHER" id="PTHR11200:SF275">
    <property type="entry name" value="LD06095P"/>
    <property type="match status" value="1"/>
</dbReference>
<dbReference type="InterPro" id="IPR036691">
    <property type="entry name" value="Endo/exonu/phosph_ase_sf"/>
</dbReference>
<dbReference type="Gene3D" id="2.60.40.2840">
    <property type="match status" value="1"/>
</dbReference>
<dbReference type="SMART" id="SM00128">
    <property type="entry name" value="IPPc"/>
    <property type="match status" value="1"/>
</dbReference>
<dbReference type="AlphaFoldDB" id="A0ABD0ZIB9"/>
<evidence type="ECO:0000259" key="2">
    <source>
        <dbReference type="SMART" id="SM00128"/>
    </source>
</evidence>
<evidence type="ECO:0000313" key="3">
    <source>
        <dbReference type="EMBL" id="KAL1140543.1"/>
    </source>
</evidence>